<gene>
    <name evidence="8" type="ORF">K470DRAFT_260939</name>
</gene>
<dbReference type="FunFam" id="3.50.50.60:FF:000021">
    <property type="entry name" value="Ubiquinone biosynthesis monooxygenase COQ6"/>
    <property type="match status" value="1"/>
</dbReference>
<dbReference type="InterPro" id="IPR036188">
    <property type="entry name" value="FAD/NAD-bd_sf"/>
</dbReference>
<reference evidence="8" key="1">
    <citation type="journal article" date="2020" name="Stud. Mycol.">
        <title>101 Dothideomycetes genomes: a test case for predicting lifestyles and emergence of pathogens.</title>
        <authorList>
            <person name="Haridas S."/>
            <person name="Albert R."/>
            <person name="Binder M."/>
            <person name="Bloem J."/>
            <person name="Labutti K."/>
            <person name="Salamov A."/>
            <person name="Andreopoulos B."/>
            <person name="Baker S."/>
            <person name="Barry K."/>
            <person name="Bills G."/>
            <person name="Bluhm B."/>
            <person name="Cannon C."/>
            <person name="Castanera R."/>
            <person name="Culley D."/>
            <person name="Daum C."/>
            <person name="Ezra D."/>
            <person name="Gonzalez J."/>
            <person name="Henrissat B."/>
            <person name="Kuo A."/>
            <person name="Liang C."/>
            <person name="Lipzen A."/>
            <person name="Lutzoni F."/>
            <person name="Magnuson J."/>
            <person name="Mondo S."/>
            <person name="Nolan M."/>
            <person name="Ohm R."/>
            <person name="Pangilinan J."/>
            <person name="Park H.-J."/>
            <person name="Ramirez L."/>
            <person name="Alfaro M."/>
            <person name="Sun H."/>
            <person name="Tritt A."/>
            <person name="Yoshinaga Y."/>
            <person name="Zwiers L.-H."/>
            <person name="Turgeon B."/>
            <person name="Goodwin S."/>
            <person name="Spatafora J."/>
            <person name="Crous P."/>
            <person name="Grigoriev I."/>
        </authorList>
    </citation>
    <scope>NUCLEOTIDE SEQUENCE</scope>
    <source>
        <strain evidence="8">CBS 480.64</strain>
    </source>
</reference>
<dbReference type="SUPFAM" id="SSF51905">
    <property type="entry name" value="FAD/NAD(P)-binding domain"/>
    <property type="match status" value="1"/>
</dbReference>
<dbReference type="GO" id="GO:0005739">
    <property type="term" value="C:mitochondrion"/>
    <property type="evidence" value="ECO:0007669"/>
    <property type="project" value="TreeGrafter"/>
</dbReference>
<dbReference type="PRINTS" id="PR00420">
    <property type="entry name" value="RNGMNOXGNASE"/>
</dbReference>
<keyword evidence="3" id="KW-0285">Flavoprotein</keyword>
<keyword evidence="5" id="KW-0560">Oxidoreductase</keyword>
<evidence type="ECO:0000256" key="4">
    <source>
        <dbReference type="ARBA" id="ARBA00022827"/>
    </source>
</evidence>
<dbReference type="EMBL" id="MU006050">
    <property type="protein sequence ID" value="KAF2857329.1"/>
    <property type="molecule type" value="Genomic_DNA"/>
</dbReference>
<accession>A0A6A7BRL0</accession>
<comment type="similarity">
    <text evidence="2">Belongs to the UbiH/COQ6 family.</text>
</comment>
<dbReference type="PANTHER" id="PTHR43876:SF7">
    <property type="entry name" value="UBIQUINONE BIOSYNTHESIS MONOOXYGENASE COQ6, MITOCHONDRIAL"/>
    <property type="match status" value="1"/>
</dbReference>
<dbReference type="GO" id="GO:0004497">
    <property type="term" value="F:monooxygenase activity"/>
    <property type="evidence" value="ECO:0007669"/>
    <property type="project" value="UniProtKB-KW"/>
</dbReference>
<dbReference type="NCBIfam" id="TIGR01988">
    <property type="entry name" value="Ubi-OHases"/>
    <property type="match status" value="1"/>
</dbReference>
<evidence type="ECO:0000256" key="2">
    <source>
        <dbReference type="ARBA" id="ARBA00005349"/>
    </source>
</evidence>
<keyword evidence="6" id="KW-0503">Monooxygenase</keyword>
<dbReference type="Gene3D" id="3.30.9.10">
    <property type="entry name" value="D-Amino Acid Oxidase, subunit A, domain 2"/>
    <property type="match status" value="1"/>
</dbReference>
<evidence type="ECO:0000256" key="6">
    <source>
        <dbReference type="ARBA" id="ARBA00023033"/>
    </source>
</evidence>
<protein>
    <submittedName>
        <fullName evidence="8">Ubiquinone biosynthesis hydrox</fullName>
    </submittedName>
</protein>
<dbReference type="OrthoDB" id="683240at2759"/>
<proteinExistence type="inferred from homology"/>
<sequence>MCENNNLTSALLELVAGSRIQVWDKTKVESIKLGESHEGLDLSQWPLVQLSHGSPVATRLLVGADGGNSPVRQFVNIPSPGRDYGQHGVVATLTLDQYLSPGATRKAYQRFLPTGPVALLPLPCNAASLVWSTSPEHAAALKNMAPEVFVAMINAAFRLRWDDLEYMLSHAVTVDEIEWRQSATASTGPAVPSVTAVEPQTRASFPLRIRHADTYVSPRVALVGDAAHTVHPLAGQGLNLGLADADCLARRIAEATAQGMDIGSTWCLDEYTRKRWPANHAMLGAVDKLQILFRLGGPVPWGRGVGMDLLQNLGPVKKAIMKFAM</sequence>
<feature type="domain" description="FAD-binding" evidence="7">
    <location>
        <begin position="19"/>
        <end position="282"/>
    </location>
</feature>
<evidence type="ECO:0000313" key="9">
    <source>
        <dbReference type="Proteomes" id="UP000799421"/>
    </source>
</evidence>
<dbReference type="GO" id="GO:0016705">
    <property type="term" value="F:oxidoreductase activity, acting on paired donors, with incorporation or reduction of molecular oxygen"/>
    <property type="evidence" value="ECO:0007669"/>
    <property type="project" value="InterPro"/>
</dbReference>
<dbReference type="Proteomes" id="UP000799421">
    <property type="component" value="Unassembled WGS sequence"/>
</dbReference>
<evidence type="ECO:0000313" key="8">
    <source>
        <dbReference type="EMBL" id="KAF2857329.1"/>
    </source>
</evidence>
<dbReference type="PROSITE" id="PS01304">
    <property type="entry name" value="UBIH"/>
    <property type="match status" value="1"/>
</dbReference>
<evidence type="ECO:0000256" key="1">
    <source>
        <dbReference type="ARBA" id="ARBA00001974"/>
    </source>
</evidence>
<keyword evidence="9" id="KW-1185">Reference proteome</keyword>
<keyword evidence="8" id="KW-0830">Ubiquinone</keyword>
<dbReference type="GO" id="GO:0006744">
    <property type="term" value="P:ubiquinone biosynthetic process"/>
    <property type="evidence" value="ECO:0007669"/>
    <property type="project" value="InterPro"/>
</dbReference>
<keyword evidence="4" id="KW-0274">FAD</keyword>
<dbReference type="Pfam" id="PF01494">
    <property type="entry name" value="FAD_binding_3"/>
    <property type="match status" value="1"/>
</dbReference>
<dbReference type="GO" id="GO:0071949">
    <property type="term" value="F:FAD binding"/>
    <property type="evidence" value="ECO:0007669"/>
    <property type="project" value="InterPro"/>
</dbReference>
<organism evidence="8 9">
    <name type="scientific">Piedraia hortae CBS 480.64</name>
    <dbReference type="NCBI Taxonomy" id="1314780"/>
    <lineage>
        <taxon>Eukaryota</taxon>
        <taxon>Fungi</taxon>
        <taxon>Dikarya</taxon>
        <taxon>Ascomycota</taxon>
        <taxon>Pezizomycotina</taxon>
        <taxon>Dothideomycetes</taxon>
        <taxon>Dothideomycetidae</taxon>
        <taxon>Capnodiales</taxon>
        <taxon>Piedraiaceae</taxon>
        <taxon>Piedraia</taxon>
    </lineage>
</organism>
<evidence type="ECO:0000256" key="3">
    <source>
        <dbReference type="ARBA" id="ARBA00022630"/>
    </source>
</evidence>
<name>A0A6A7BRL0_9PEZI</name>
<comment type="cofactor">
    <cofactor evidence="1">
        <name>FAD</name>
        <dbReference type="ChEBI" id="CHEBI:57692"/>
    </cofactor>
</comment>
<dbReference type="InterPro" id="IPR051205">
    <property type="entry name" value="UbiH/COQ6_monooxygenase"/>
</dbReference>
<dbReference type="AlphaFoldDB" id="A0A6A7BRL0"/>
<dbReference type="InterPro" id="IPR002938">
    <property type="entry name" value="FAD-bd"/>
</dbReference>
<dbReference type="InterPro" id="IPR010971">
    <property type="entry name" value="UbiH/COQ6"/>
</dbReference>
<evidence type="ECO:0000256" key="5">
    <source>
        <dbReference type="ARBA" id="ARBA00023002"/>
    </source>
</evidence>
<dbReference type="Gene3D" id="3.50.50.60">
    <property type="entry name" value="FAD/NAD(P)-binding domain"/>
    <property type="match status" value="1"/>
</dbReference>
<dbReference type="PANTHER" id="PTHR43876">
    <property type="entry name" value="UBIQUINONE BIOSYNTHESIS MONOOXYGENASE COQ6, MITOCHONDRIAL"/>
    <property type="match status" value="1"/>
</dbReference>
<dbReference type="InterPro" id="IPR018168">
    <property type="entry name" value="Ubi_Hdrlase_CS"/>
</dbReference>
<evidence type="ECO:0000259" key="7">
    <source>
        <dbReference type="Pfam" id="PF01494"/>
    </source>
</evidence>